<feature type="transmembrane region" description="Helical" evidence="6">
    <location>
        <begin position="323"/>
        <end position="344"/>
    </location>
</feature>
<feature type="transmembrane region" description="Helical" evidence="6">
    <location>
        <begin position="80"/>
        <end position="98"/>
    </location>
</feature>
<dbReference type="SUPFAM" id="SSF103473">
    <property type="entry name" value="MFS general substrate transporter"/>
    <property type="match status" value="1"/>
</dbReference>
<reference evidence="8" key="1">
    <citation type="submission" date="2024-07" db="EMBL/GenBank/DDBJ databases">
        <title>Halotolerant mesophilic bacterium Ornithinibacillus sp. 4-3, sp. nov., isolated from soil.</title>
        <authorList>
            <person name="Sidarenka A.V."/>
            <person name="Guliayeva D.E."/>
            <person name="Leanovich S.I."/>
            <person name="Hileuskaya K.S."/>
            <person name="Akhremchuk A.E."/>
            <person name="Sikolenko M.A."/>
            <person name="Valentovich L.N."/>
        </authorList>
    </citation>
    <scope>NUCLEOTIDE SEQUENCE</scope>
    <source>
        <strain evidence="8">4-3</strain>
    </source>
</reference>
<dbReference type="PANTHER" id="PTHR11360:SF284">
    <property type="entry name" value="EG:103B4.3 PROTEIN-RELATED"/>
    <property type="match status" value="1"/>
</dbReference>
<feature type="transmembrane region" description="Helical" evidence="6">
    <location>
        <begin position="12"/>
        <end position="30"/>
    </location>
</feature>
<dbReference type="Gene3D" id="1.20.1250.20">
    <property type="entry name" value="MFS general substrate transporter like domains"/>
    <property type="match status" value="1"/>
</dbReference>
<evidence type="ECO:0000256" key="5">
    <source>
        <dbReference type="ARBA" id="ARBA00023136"/>
    </source>
</evidence>
<feature type="transmembrane region" description="Helical" evidence="6">
    <location>
        <begin position="356"/>
        <end position="379"/>
    </location>
</feature>
<feature type="transmembrane region" description="Helical" evidence="6">
    <location>
        <begin position="385"/>
        <end position="404"/>
    </location>
</feature>
<name>A0AB39HN63_9BACI</name>
<dbReference type="GO" id="GO:0005886">
    <property type="term" value="C:plasma membrane"/>
    <property type="evidence" value="ECO:0007669"/>
    <property type="project" value="UniProtKB-SubCell"/>
</dbReference>
<dbReference type="InterPro" id="IPR050327">
    <property type="entry name" value="Proton-linked_MCT"/>
</dbReference>
<proteinExistence type="predicted"/>
<dbReference type="RefSeq" id="WP_368652719.1">
    <property type="nucleotide sequence ID" value="NZ_CP162599.1"/>
</dbReference>
<dbReference type="InterPro" id="IPR020846">
    <property type="entry name" value="MFS_dom"/>
</dbReference>
<evidence type="ECO:0000313" key="8">
    <source>
        <dbReference type="EMBL" id="XDK31995.1"/>
    </source>
</evidence>
<feature type="transmembrane region" description="Helical" evidence="6">
    <location>
        <begin position="139"/>
        <end position="158"/>
    </location>
</feature>
<evidence type="ECO:0000259" key="7">
    <source>
        <dbReference type="PROSITE" id="PS50850"/>
    </source>
</evidence>
<dbReference type="GO" id="GO:0022857">
    <property type="term" value="F:transmembrane transporter activity"/>
    <property type="evidence" value="ECO:0007669"/>
    <property type="project" value="InterPro"/>
</dbReference>
<dbReference type="Pfam" id="PF07690">
    <property type="entry name" value="MFS_1"/>
    <property type="match status" value="1"/>
</dbReference>
<feature type="transmembrane region" description="Helical" evidence="6">
    <location>
        <begin position="298"/>
        <end position="317"/>
    </location>
</feature>
<organism evidence="8">
    <name type="scientific">Ornithinibacillus sp. 4-3</name>
    <dbReference type="NCBI Taxonomy" id="3231488"/>
    <lineage>
        <taxon>Bacteria</taxon>
        <taxon>Bacillati</taxon>
        <taxon>Bacillota</taxon>
        <taxon>Bacilli</taxon>
        <taxon>Bacillales</taxon>
        <taxon>Bacillaceae</taxon>
        <taxon>Ornithinibacillus</taxon>
    </lineage>
</organism>
<dbReference type="AlphaFoldDB" id="A0AB39HN63"/>
<accession>A0AB39HN63</accession>
<feature type="transmembrane region" description="Helical" evidence="6">
    <location>
        <begin position="231"/>
        <end position="251"/>
    </location>
</feature>
<dbReference type="PROSITE" id="PS50850">
    <property type="entry name" value="MFS"/>
    <property type="match status" value="1"/>
</dbReference>
<feature type="domain" description="Major facilitator superfamily (MFS) profile" evidence="7">
    <location>
        <begin position="11"/>
        <end position="411"/>
    </location>
</feature>
<keyword evidence="5 6" id="KW-0472">Membrane</keyword>
<dbReference type="CDD" id="cd17355">
    <property type="entry name" value="MFS_YcxA_like"/>
    <property type="match status" value="1"/>
</dbReference>
<dbReference type="InterPro" id="IPR036259">
    <property type="entry name" value="MFS_trans_sf"/>
</dbReference>
<feature type="transmembrane region" description="Helical" evidence="6">
    <location>
        <begin position="170"/>
        <end position="190"/>
    </location>
</feature>
<dbReference type="PANTHER" id="PTHR11360">
    <property type="entry name" value="MONOCARBOXYLATE TRANSPORTER"/>
    <property type="match status" value="1"/>
</dbReference>
<dbReference type="InterPro" id="IPR011701">
    <property type="entry name" value="MFS"/>
</dbReference>
<protein>
    <submittedName>
        <fullName evidence="8">MFS transporter</fullName>
    </submittedName>
</protein>
<keyword evidence="4 6" id="KW-1133">Transmembrane helix</keyword>
<evidence type="ECO:0000256" key="1">
    <source>
        <dbReference type="ARBA" id="ARBA00004651"/>
    </source>
</evidence>
<gene>
    <name evidence="8" type="ORF">AB4Y30_13380</name>
</gene>
<evidence type="ECO:0000256" key="4">
    <source>
        <dbReference type="ARBA" id="ARBA00022989"/>
    </source>
</evidence>
<evidence type="ECO:0000256" key="6">
    <source>
        <dbReference type="SAM" id="Phobius"/>
    </source>
</evidence>
<keyword evidence="2" id="KW-0813">Transport</keyword>
<sequence length="425" mass="45966">MSSSKPKWYYGWYIVIAASVITLFTSGLRMSFGPFFNPILNDFQLSRTDLSIIVAIGMIVYGVAMPLAGYLESLWSAKKVLLIGSFFVLGSSLWMTVANSATELLLSFGIALSIGLAFTSQTPLTPVIARWFIKRRGQALFYLSTGSMTGIAIMNPVSNILIQNFTWQNTMLIFGITFFILIILVALFVLRENVPEGADESIAKTKVIKTTKIPIEEPAVQLRLIDSIKTLPFWQISIGLFACGYSMNLLGSHGVPMLIDHGFSSSIASGAIGFIGLVAIPGTLILGSLADKVPKKNMLALIYIARGIGFIFIVLVISTFQLYMVALIAGLAWAGNAALGSAILSDIYGVRQVGMLYGLALFIHQIGASISTILGGWAYETFHTHLISFGSAAILLLIVGVISLRIPQRLKLRVPVASEAVPVTK</sequence>
<feature type="transmembrane region" description="Helical" evidence="6">
    <location>
        <begin position="104"/>
        <end position="127"/>
    </location>
</feature>
<evidence type="ECO:0000256" key="2">
    <source>
        <dbReference type="ARBA" id="ARBA00022448"/>
    </source>
</evidence>
<feature type="transmembrane region" description="Helical" evidence="6">
    <location>
        <begin position="50"/>
        <end position="68"/>
    </location>
</feature>
<keyword evidence="3 6" id="KW-0812">Transmembrane</keyword>
<evidence type="ECO:0000256" key="3">
    <source>
        <dbReference type="ARBA" id="ARBA00022692"/>
    </source>
</evidence>
<dbReference type="EMBL" id="CP162599">
    <property type="protein sequence ID" value="XDK31995.1"/>
    <property type="molecule type" value="Genomic_DNA"/>
</dbReference>
<comment type="subcellular location">
    <subcellularLocation>
        <location evidence="1">Cell membrane</location>
        <topology evidence="1">Multi-pass membrane protein</topology>
    </subcellularLocation>
</comment>
<feature type="transmembrane region" description="Helical" evidence="6">
    <location>
        <begin position="263"/>
        <end position="286"/>
    </location>
</feature>